<evidence type="ECO:0000256" key="1">
    <source>
        <dbReference type="SAM" id="MobiDB-lite"/>
    </source>
</evidence>
<proteinExistence type="predicted"/>
<feature type="region of interest" description="Disordered" evidence="1">
    <location>
        <begin position="25"/>
        <end position="151"/>
    </location>
</feature>
<dbReference type="AlphaFoldDB" id="A0A5C2STR8"/>
<feature type="signal peptide" evidence="2">
    <location>
        <begin position="1"/>
        <end position="18"/>
    </location>
</feature>
<keyword evidence="2" id="KW-0732">Signal</keyword>
<feature type="compositionally biased region" description="Polar residues" evidence="1">
    <location>
        <begin position="110"/>
        <end position="128"/>
    </location>
</feature>
<evidence type="ECO:0000313" key="4">
    <source>
        <dbReference type="Proteomes" id="UP000313359"/>
    </source>
</evidence>
<dbReference type="OrthoDB" id="2758519at2759"/>
<feature type="compositionally biased region" description="Low complexity" evidence="1">
    <location>
        <begin position="207"/>
        <end position="225"/>
    </location>
</feature>
<accession>A0A5C2STR8</accession>
<dbReference type="EMBL" id="ML122250">
    <property type="protein sequence ID" value="RPD67252.1"/>
    <property type="molecule type" value="Genomic_DNA"/>
</dbReference>
<dbReference type="STRING" id="1328759.A0A5C2STR8"/>
<feature type="compositionally biased region" description="Pro residues" evidence="1">
    <location>
        <begin position="76"/>
        <end position="88"/>
    </location>
</feature>
<gene>
    <name evidence="3" type="ORF">L227DRAFT_605652</name>
</gene>
<reference evidence="3" key="1">
    <citation type="journal article" date="2018" name="Genome Biol. Evol.">
        <title>Genomics and development of Lentinus tigrinus, a white-rot wood-decaying mushroom with dimorphic fruiting bodies.</title>
        <authorList>
            <person name="Wu B."/>
            <person name="Xu Z."/>
            <person name="Knudson A."/>
            <person name="Carlson A."/>
            <person name="Chen N."/>
            <person name="Kovaka S."/>
            <person name="LaButti K."/>
            <person name="Lipzen A."/>
            <person name="Pennachio C."/>
            <person name="Riley R."/>
            <person name="Schakwitz W."/>
            <person name="Umezawa K."/>
            <person name="Ohm R.A."/>
            <person name="Grigoriev I.V."/>
            <person name="Nagy L.G."/>
            <person name="Gibbons J."/>
            <person name="Hibbett D."/>
        </authorList>
    </citation>
    <scope>NUCLEOTIDE SEQUENCE [LARGE SCALE GENOMIC DNA]</scope>
    <source>
        <strain evidence="3">ALCF2SS1-6</strain>
    </source>
</reference>
<evidence type="ECO:0000313" key="3">
    <source>
        <dbReference type="EMBL" id="RPD67252.1"/>
    </source>
</evidence>
<organism evidence="3 4">
    <name type="scientific">Lentinus tigrinus ALCF2SS1-6</name>
    <dbReference type="NCBI Taxonomy" id="1328759"/>
    <lineage>
        <taxon>Eukaryota</taxon>
        <taxon>Fungi</taxon>
        <taxon>Dikarya</taxon>
        <taxon>Basidiomycota</taxon>
        <taxon>Agaricomycotina</taxon>
        <taxon>Agaricomycetes</taxon>
        <taxon>Polyporales</taxon>
        <taxon>Polyporaceae</taxon>
        <taxon>Lentinus</taxon>
    </lineage>
</organism>
<keyword evidence="4" id="KW-1185">Reference proteome</keyword>
<name>A0A5C2STR8_9APHY</name>
<evidence type="ECO:0000256" key="2">
    <source>
        <dbReference type="SAM" id="SignalP"/>
    </source>
</evidence>
<feature type="region of interest" description="Disordered" evidence="1">
    <location>
        <begin position="194"/>
        <end position="227"/>
    </location>
</feature>
<protein>
    <submittedName>
        <fullName evidence="3">Uncharacterized protein</fullName>
    </submittedName>
</protein>
<feature type="chain" id="PRO_5022742898" evidence="2">
    <location>
        <begin position="19"/>
        <end position="337"/>
    </location>
</feature>
<feature type="compositionally biased region" description="Acidic residues" evidence="1">
    <location>
        <begin position="30"/>
        <end position="41"/>
    </location>
</feature>
<dbReference type="Proteomes" id="UP000313359">
    <property type="component" value="Unassembled WGS sequence"/>
</dbReference>
<sequence length="337" mass="36207">MSAVLQSLVLTALAYSSAQRISGRFRAAQEEADSSDGEAPEVVESVPARSTTARRGRTPVSRSMPARHRAVATPASTPPATPASPPPAALASSPPCTGLPSRSTHHTERTLPSSSRASANSPLHNSARPSPAPRSVHWTEPVAPHSRSAASDTRYPVLEVLEDVKLESIPMPLPVLPPMMGPHGALLMPESASMAGRMPARHQSPKSSASRTSSSRRGSSVRVGRLAGPRLNDPYGLHYRAFRGFAGQTDEAGDPIGTYWFQSQSEATIGAPPDFSGVQNVRVGDVYIHKMPIRCQLWLWAVADGVNYWHPVSEGYRRADGRKLQITKGLKEPSWIL</sequence>